<dbReference type="AlphaFoldDB" id="L1NE63"/>
<name>L1NE63_9PORP</name>
<protein>
    <submittedName>
        <fullName evidence="1">Uncharacterized protein</fullName>
    </submittedName>
</protein>
<gene>
    <name evidence="1" type="ORF">HMPREF9134_00839</name>
</gene>
<proteinExistence type="predicted"/>
<accession>L1NE63</accession>
<dbReference type="STRING" id="1127696.HMPREF9134_00839"/>
<dbReference type="HOGENOM" id="CLU_157238_0_0_10"/>
<dbReference type="EMBL" id="AMEQ01000024">
    <property type="protein sequence ID" value="EKY01779.1"/>
    <property type="molecule type" value="Genomic_DNA"/>
</dbReference>
<comment type="caution">
    <text evidence="1">The sequence shown here is derived from an EMBL/GenBank/DDBJ whole genome shotgun (WGS) entry which is preliminary data.</text>
</comment>
<evidence type="ECO:0000313" key="1">
    <source>
        <dbReference type="EMBL" id="EKY01779.1"/>
    </source>
</evidence>
<evidence type="ECO:0000313" key="2">
    <source>
        <dbReference type="Proteomes" id="UP000010408"/>
    </source>
</evidence>
<dbReference type="RefSeq" id="WP_005469141.1">
    <property type="nucleotide sequence ID" value="NZ_KB291045.1"/>
</dbReference>
<sequence length="120" mass="13399">MERQIKIGADIKRAIKEETKLSDAAVSYALAFQRHGVESQRVRELALRYGGQVYCTLPECETIHDADGKMIQTFRNGAVIIVDKATSEVALEYKGKLVATYHDVTLQMLSLIQATAEELK</sequence>
<reference evidence="1 2" key="1">
    <citation type="submission" date="2012-05" db="EMBL/GenBank/DDBJ databases">
        <authorList>
            <person name="Weinstock G."/>
            <person name="Sodergren E."/>
            <person name="Lobos E.A."/>
            <person name="Fulton L."/>
            <person name="Fulton R."/>
            <person name="Courtney L."/>
            <person name="Fronick C."/>
            <person name="O'Laughlin M."/>
            <person name="Godfrey J."/>
            <person name="Wilson R.M."/>
            <person name="Miner T."/>
            <person name="Farmer C."/>
            <person name="Delehaunty K."/>
            <person name="Cordes M."/>
            <person name="Minx P."/>
            <person name="Tomlinson C."/>
            <person name="Chen J."/>
            <person name="Wollam A."/>
            <person name="Pepin K.H."/>
            <person name="Bhonagiri V."/>
            <person name="Zhang X."/>
            <person name="Suruliraj S."/>
            <person name="Warren W."/>
            <person name="Mitreva M."/>
            <person name="Mardis E.R."/>
            <person name="Wilson R.K."/>
        </authorList>
    </citation>
    <scope>NUCLEOTIDE SEQUENCE [LARGE SCALE GENOMIC DNA]</scope>
    <source>
        <strain evidence="1 2">F0037</strain>
    </source>
</reference>
<dbReference type="PATRIC" id="fig|1127696.3.peg.757"/>
<dbReference type="Proteomes" id="UP000010408">
    <property type="component" value="Unassembled WGS sequence"/>
</dbReference>
<organism evidence="1 2">
    <name type="scientific">Porphyromonas catoniae F0037</name>
    <dbReference type="NCBI Taxonomy" id="1127696"/>
    <lineage>
        <taxon>Bacteria</taxon>
        <taxon>Pseudomonadati</taxon>
        <taxon>Bacteroidota</taxon>
        <taxon>Bacteroidia</taxon>
        <taxon>Bacteroidales</taxon>
        <taxon>Porphyromonadaceae</taxon>
        <taxon>Porphyromonas</taxon>
    </lineage>
</organism>